<evidence type="ECO:0000313" key="3">
    <source>
        <dbReference type="EMBL" id="TWU35101.1"/>
    </source>
</evidence>
<proteinExistence type="predicted"/>
<keyword evidence="1" id="KW-0732">Signal</keyword>
<reference evidence="3 4" key="1">
    <citation type="submission" date="2019-02" db="EMBL/GenBank/DDBJ databases">
        <title>Deep-cultivation of Planctomycetes and their phenomic and genomic characterization uncovers novel biology.</title>
        <authorList>
            <person name="Wiegand S."/>
            <person name="Jogler M."/>
            <person name="Boedeker C."/>
            <person name="Pinto D."/>
            <person name="Vollmers J."/>
            <person name="Rivas-Marin E."/>
            <person name="Kohn T."/>
            <person name="Peeters S.H."/>
            <person name="Heuer A."/>
            <person name="Rast P."/>
            <person name="Oberbeckmann S."/>
            <person name="Bunk B."/>
            <person name="Jeske O."/>
            <person name="Meyerdierks A."/>
            <person name="Storesund J.E."/>
            <person name="Kallscheuer N."/>
            <person name="Luecker S."/>
            <person name="Lage O.M."/>
            <person name="Pohl T."/>
            <person name="Merkel B.J."/>
            <person name="Hornburger P."/>
            <person name="Mueller R.-W."/>
            <person name="Bruemmer F."/>
            <person name="Labrenz M."/>
            <person name="Spormann A.M."/>
            <person name="Op Den Camp H."/>
            <person name="Overmann J."/>
            <person name="Amann R."/>
            <person name="Jetten M.S.M."/>
            <person name="Mascher T."/>
            <person name="Medema M.H."/>
            <person name="Devos D.P."/>
            <person name="Kaster A.-K."/>
            <person name="Ovreas L."/>
            <person name="Rohde M."/>
            <person name="Galperin M.Y."/>
            <person name="Jogler C."/>
        </authorList>
    </citation>
    <scope>NUCLEOTIDE SEQUENCE [LARGE SCALE GENOMIC DNA]</scope>
    <source>
        <strain evidence="3 4">Poly41</strain>
    </source>
</reference>
<feature type="signal peptide" evidence="1">
    <location>
        <begin position="1"/>
        <end position="21"/>
    </location>
</feature>
<evidence type="ECO:0000259" key="2">
    <source>
        <dbReference type="Pfam" id="PF13472"/>
    </source>
</evidence>
<accession>A0A5C6DHC4</accession>
<evidence type="ECO:0000256" key="1">
    <source>
        <dbReference type="SAM" id="SignalP"/>
    </source>
</evidence>
<name>A0A5C6DHC4_9BACT</name>
<feature type="domain" description="SGNH hydrolase-type esterase" evidence="2">
    <location>
        <begin position="79"/>
        <end position="232"/>
    </location>
</feature>
<dbReference type="GO" id="GO:0016788">
    <property type="term" value="F:hydrolase activity, acting on ester bonds"/>
    <property type="evidence" value="ECO:0007669"/>
    <property type="project" value="UniProtKB-ARBA"/>
</dbReference>
<dbReference type="InterPro" id="IPR013830">
    <property type="entry name" value="SGNH_hydro"/>
</dbReference>
<sequence precursor="true">MRPIPSLCAALLALSPCFVFSQGAAPRAIAESAADDVLAPVRAAAIARWENDIVHLEKKDETLLANENAVLFIGSSSIRRWDSLATDMAPYPTINRGYGGAKYSDIAVFADRLIQPHLYRALVIFVGNDVSGKPEDHSPQQVDAWVRHVIDVSHAHRSNAPVFLIEVTPTAKRFEAWGKIRAINQRLRDIALTTPGTYFIATAGSFLSANGLPRTELFGSDRLHLNEAGYKLWAKLIRRRLDEVLGERSPQ</sequence>
<protein>
    <recommendedName>
        <fullName evidence="2">SGNH hydrolase-type esterase domain-containing protein</fullName>
    </recommendedName>
</protein>
<dbReference type="Pfam" id="PF13472">
    <property type="entry name" value="Lipase_GDSL_2"/>
    <property type="match status" value="1"/>
</dbReference>
<dbReference type="Gene3D" id="3.40.50.1110">
    <property type="entry name" value="SGNH hydrolase"/>
    <property type="match status" value="1"/>
</dbReference>
<organism evidence="3 4">
    <name type="scientific">Novipirellula artificiosorum</name>
    <dbReference type="NCBI Taxonomy" id="2528016"/>
    <lineage>
        <taxon>Bacteria</taxon>
        <taxon>Pseudomonadati</taxon>
        <taxon>Planctomycetota</taxon>
        <taxon>Planctomycetia</taxon>
        <taxon>Pirellulales</taxon>
        <taxon>Pirellulaceae</taxon>
        <taxon>Novipirellula</taxon>
    </lineage>
</organism>
<dbReference type="RefSeq" id="WP_146528502.1">
    <property type="nucleotide sequence ID" value="NZ_SJPV01000007.1"/>
</dbReference>
<dbReference type="InterPro" id="IPR051532">
    <property type="entry name" value="Ester_Hydrolysis_Enzymes"/>
</dbReference>
<dbReference type="InterPro" id="IPR036514">
    <property type="entry name" value="SGNH_hydro_sf"/>
</dbReference>
<feature type="chain" id="PRO_5022935466" description="SGNH hydrolase-type esterase domain-containing protein" evidence="1">
    <location>
        <begin position="22"/>
        <end position="251"/>
    </location>
</feature>
<keyword evidence="4" id="KW-1185">Reference proteome</keyword>
<gene>
    <name evidence="3" type="ORF">Poly41_42450</name>
</gene>
<dbReference type="AlphaFoldDB" id="A0A5C6DHC4"/>
<dbReference type="EMBL" id="SJPV01000007">
    <property type="protein sequence ID" value="TWU35101.1"/>
    <property type="molecule type" value="Genomic_DNA"/>
</dbReference>
<dbReference type="OrthoDB" id="2513075at2"/>
<dbReference type="PANTHER" id="PTHR30383:SF29">
    <property type="entry name" value="SGNH HYDROLASE-TYPE ESTERASE DOMAIN-CONTAINING PROTEIN"/>
    <property type="match status" value="1"/>
</dbReference>
<dbReference type="SUPFAM" id="SSF52266">
    <property type="entry name" value="SGNH hydrolase"/>
    <property type="match status" value="1"/>
</dbReference>
<dbReference type="Proteomes" id="UP000319143">
    <property type="component" value="Unassembled WGS sequence"/>
</dbReference>
<evidence type="ECO:0000313" key="4">
    <source>
        <dbReference type="Proteomes" id="UP000319143"/>
    </source>
</evidence>
<comment type="caution">
    <text evidence="3">The sequence shown here is derived from an EMBL/GenBank/DDBJ whole genome shotgun (WGS) entry which is preliminary data.</text>
</comment>
<dbReference type="PANTHER" id="PTHR30383">
    <property type="entry name" value="THIOESTERASE 1/PROTEASE 1/LYSOPHOSPHOLIPASE L1"/>
    <property type="match status" value="1"/>
</dbReference>